<proteinExistence type="predicted"/>
<comment type="caution">
    <text evidence="1">The sequence shown here is derived from an EMBL/GenBank/DDBJ whole genome shotgun (WGS) entry which is preliminary data.</text>
</comment>
<dbReference type="PATRIC" id="fig|28125.4.peg.1610"/>
<gene>
    <name evidence="1" type="ORF">HMPREF3202_01622</name>
</gene>
<dbReference type="AlphaFoldDB" id="A0A137STH6"/>
<reference evidence="1 2" key="1">
    <citation type="submission" date="2016-02" db="EMBL/GenBank/DDBJ databases">
        <authorList>
            <person name="Wen L."/>
            <person name="He K."/>
            <person name="Yang H."/>
        </authorList>
    </citation>
    <scope>NUCLEOTIDE SEQUENCE [LARGE SCALE GENOMIC DNA]</scope>
    <source>
        <strain evidence="1 2">GED7880</strain>
    </source>
</reference>
<accession>A0A137STH6</accession>
<name>A0A137STH6_9BACT</name>
<evidence type="ECO:0000313" key="1">
    <source>
        <dbReference type="EMBL" id="KXO15706.1"/>
    </source>
</evidence>
<organism evidence="1 2">
    <name type="scientific">Prevotella bivia</name>
    <dbReference type="NCBI Taxonomy" id="28125"/>
    <lineage>
        <taxon>Bacteria</taxon>
        <taxon>Pseudomonadati</taxon>
        <taxon>Bacteroidota</taxon>
        <taxon>Bacteroidia</taxon>
        <taxon>Bacteroidales</taxon>
        <taxon>Prevotellaceae</taxon>
        <taxon>Prevotella</taxon>
    </lineage>
</organism>
<evidence type="ECO:0000313" key="2">
    <source>
        <dbReference type="Proteomes" id="UP000070093"/>
    </source>
</evidence>
<dbReference type="EMBL" id="LTAG01000094">
    <property type="protein sequence ID" value="KXO15706.1"/>
    <property type="molecule type" value="Genomic_DNA"/>
</dbReference>
<dbReference type="Proteomes" id="UP000070093">
    <property type="component" value="Unassembled WGS sequence"/>
</dbReference>
<protein>
    <submittedName>
        <fullName evidence="1">Uncharacterized protein</fullName>
    </submittedName>
</protein>
<sequence>MLIHYHFSPILSIFSENRNTAFEQKYITFCHIYLTNMRKTLSF</sequence>